<evidence type="ECO:0000256" key="1">
    <source>
        <dbReference type="ARBA" id="ARBA00001964"/>
    </source>
</evidence>
<reference evidence="5 6" key="1">
    <citation type="submission" date="2021-08" db="EMBL/GenBank/DDBJ databases">
        <title>Complete genome sequence of Leptospira kobayashii strain E30.</title>
        <authorList>
            <person name="Nakao R."/>
            <person name="Nakamura S."/>
            <person name="Masuzawa T."/>
            <person name="Koizumi N."/>
        </authorList>
    </citation>
    <scope>NUCLEOTIDE SEQUENCE [LARGE SCALE GENOMIC DNA]</scope>
    <source>
        <strain evidence="5 6">E30</strain>
    </source>
</reference>
<evidence type="ECO:0000259" key="4">
    <source>
        <dbReference type="Pfam" id="PF00456"/>
    </source>
</evidence>
<comment type="cofactor">
    <cofactor evidence="1">
        <name>thiamine diphosphate</name>
        <dbReference type="ChEBI" id="CHEBI:58937"/>
    </cofactor>
</comment>
<dbReference type="SUPFAM" id="SSF52518">
    <property type="entry name" value="Thiamin diphosphate-binding fold (THDP-binding)"/>
    <property type="match status" value="1"/>
</dbReference>
<comment type="similarity">
    <text evidence="2">Belongs to the transketolase family.</text>
</comment>
<evidence type="ECO:0000313" key="5">
    <source>
        <dbReference type="EMBL" id="BDA79171.1"/>
    </source>
</evidence>
<dbReference type="Proteomes" id="UP000245263">
    <property type="component" value="Chromosome 1"/>
</dbReference>
<dbReference type="Pfam" id="PF00456">
    <property type="entry name" value="Transketolase_N"/>
    <property type="match status" value="1"/>
</dbReference>
<keyword evidence="6" id="KW-1185">Reference proteome</keyword>
<dbReference type="PANTHER" id="PTHR47514:SF1">
    <property type="entry name" value="TRANSKETOLASE N-TERMINAL SECTION-RELATED"/>
    <property type="match status" value="1"/>
</dbReference>
<gene>
    <name evidence="5" type="ORF">LPTSP3_g21010</name>
</gene>
<dbReference type="PANTHER" id="PTHR47514">
    <property type="entry name" value="TRANSKETOLASE N-TERMINAL SECTION-RELATED"/>
    <property type="match status" value="1"/>
</dbReference>
<feature type="domain" description="Transketolase N-terminal" evidence="4">
    <location>
        <begin position="14"/>
        <end position="265"/>
    </location>
</feature>
<keyword evidence="3" id="KW-0786">Thiamine pyrophosphate</keyword>
<protein>
    <submittedName>
        <fullName evidence="5">Transketolase</fullName>
    </submittedName>
</protein>
<dbReference type="InterPro" id="IPR005474">
    <property type="entry name" value="Transketolase_N"/>
</dbReference>
<evidence type="ECO:0000256" key="3">
    <source>
        <dbReference type="ARBA" id="ARBA00023052"/>
    </source>
</evidence>
<organism evidence="5 6">
    <name type="scientific">Leptospira kobayashii</name>
    <dbReference type="NCBI Taxonomy" id="1917830"/>
    <lineage>
        <taxon>Bacteria</taxon>
        <taxon>Pseudomonadati</taxon>
        <taxon>Spirochaetota</taxon>
        <taxon>Spirochaetia</taxon>
        <taxon>Leptospirales</taxon>
        <taxon>Leptospiraceae</taxon>
        <taxon>Leptospira</taxon>
    </lineage>
</organism>
<name>A0ABM7UK35_9LEPT</name>
<evidence type="ECO:0000256" key="2">
    <source>
        <dbReference type="ARBA" id="ARBA00007131"/>
    </source>
</evidence>
<dbReference type="RefSeq" id="WP_109019406.1">
    <property type="nucleotide sequence ID" value="NZ_AP025028.1"/>
</dbReference>
<accession>A0ABM7UK35</accession>
<evidence type="ECO:0000313" key="6">
    <source>
        <dbReference type="Proteomes" id="UP000245263"/>
    </source>
</evidence>
<sequence length="274" mass="30579">MKPSLLNRPLSSERLRINVINMAKNGNSVHIGCAFSMIELFAVLYEKFVSIDLSDLRNPDRDLVCLSKGHGVMAVYSCLYELGVLDEVHIKNYFSDGSLLKGLSDSHVPGIEVSGGSLGHGITVSTGYALAIHLKKQNRKVFCFVGDGEMNEGSAWESLLFAAHWKLKNFILVIDANDFQAMGRSSDVLNCESFSDKLNAFNFETWECDGHSRKELEEVYTKATQSIDPRPKAIIARTVKGKGVSFMEDDNIWHYTRLDEDTFQKSLSELKANA</sequence>
<dbReference type="Gene3D" id="3.40.50.970">
    <property type="match status" value="1"/>
</dbReference>
<proteinExistence type="inferred from homology"/>
<dbReference type="InterPro" id="IPR029061">
    <property type="entry name" value="THDP-binding"/>
</dbReference>
<dbReference type="CDD" id="cd02012">
    <property type="entry name" value="TPP_TK"/>
    <property type="match status" value="1"/>
</dbReference>
<dbReference type="EMBL" id="AP025028">
    <property type="protein sequence ID" value="BDA79171.1"/>
    <property type="molecule type" value="Genomic_DNA"/>
</dbReference>